<evidence type="ECO:0000256" key="4">
    <source>
        <dbReference type="ARBA" id="ARBA00039697"/>
    </source>
</evidence>
<dbReference type="Pfam" id="PF01804">
    <property type="entry name" value="Penicil_amidase"/>
    <property type="match status" value="1"/>
</dbReference>
<dbReference type="SUPFAM" id="SSF56235">
    <property type="entry name" value="N-terminal nucleophile aminohydrolases (Ntn hydrolases)"/>
    <property type="match status" value="1"/>
</dbReference>
<feature type="non-terminal residue" evidence="6">
    <location>
        <position position="1"/>
    </location>
</feature>
<comment type="caution">
    <text evidence="6">The sequence shown here is derived from an EMBL/GenBank/DDBJ whole genome shotgun (WGS) entry which is preliminary data.</text>
</comment>
<dbReference type="Gene3D" id="3.60.20.10">
    <property type="entry name" value="Glutamine Phosphoribosylpyrophosphate, subunit 1, domain 1"/>
    <property type="match status" value="1"/>
</dbReference>
<dbReference type="InterPro" id="IPR043146">
    <property type="entry name" value="Penicillin_amidase_N_B-knob"/>
</dbReference>
<gene>
    <name evidence="6" type="ORF">G3435_25395</name>
</gene>
<dbReference type="EC" id="3.5.1.97" evidence="3"/>
<feature type="non-terminal residue" evidence="6">
    <location>
        <position position="277"/>
    </location>
</feature>
<evidence type="ECO:0000313" key="7">
    <source>
        <dbReference type="Proteomes" id="UP000480410"/>
    </source>
</evidence>
<reference evidence="6 7" key="1">
    <citation type="submission" date="2020-02" db="EMBL/GenBank/DDBJ databases">
        <title>Broccoli isolated Pseudomonas sp.</title>
        <authorList>
            <person name="Fujikawa T."/>
            <person name="Sawada H."/>
        </authorList>
    </citation>
    <scope>NUCLEOTIDE SEQUENCE [LARGE SCALE GENOMIC DNA]</scope>
    <source>
        <strain evidence="6 7">MAFF212428</strain>
    </source>
</reference>
<evidence type="ECO:0000256" key="2">
    <source>
        <dbReference type="ARBA" id="ARBA00038735"/>
    </source>
</evidence>
<evidence type="ECO:0000313" key="6">
    <source>
        <dbReference type="EMBL" id="NER62381.1"/>
    </source>
</evidence>
<keyword evidence="1" id="KW-0673">Quorum sensing</keyword>
<dbReference type="Gene3D" id="2.30.120.10">
    <property type="match status" value="1"/>
</dbReference>
<organism evidence="6 7">
    <name type="scientific">Pseudomonas brassicae</name>
    <dbReference type="NCBI Taxonomy" id="2708063"/>
    <lineage>
        <taxon>Bacteria</taxon>
        <taxon>Pseudomonadati</taxon>
        <taxon>Pseudomonadota</taxon>
        <taxon>Gammaproteobacteria</taxon>
        <taxon>Pseudomonadales</taxon>
        <taxon>Pseudomonadaceae</taxon>
        <taxon>Pseudomonas</taxon>
    </lineage>
</organism>
<comment type="subunit">
    <text evidence="2">Heterodimer of an alpha subunit and a beta subunit processed from the same precursor.</text>
</comment>
<protein>
    <recommendedName>
        <fullName evidence="4">Acyl-homoserine lactone acylase QuiP</fullName>
        <ecNumber evidence="3">3.5.1.97</ecNumber>
    </recommendedName>
</protein>
<proteinExistence type="predicted"/>
<dbReference type="Proteomes" id="UP000480410">
    <property type="component" value="Unassembled WGS sequence"/>
</dbReference>
<name>A0A6M0CXZ9_9PSED</name>
<evidence type="ECO:0000256" key="3">
    <source>
        <dbReference type="ARBA" id="ARBA00039041"/>
    </source>
</evidence>
<dbReference type="PANTHER" id="PTHR34218">
    <property type="entry name" value="PEPTIDASE S45 PENICILLIN AMIDASE"/>
    <property type="match status" value="1"/>
</dbReference>
<sequence length="277" mass="30031">LLGTPASSNWAIGPQRSRSGRSLLASDSQGAWALSPVQIRTTKYQAAGFSLAGLPFVLSGFNGKVAWSSSAAMGDNQDLYLETLKREGNRVLHQVDGRWQPLQARNETYFVKGQRPQREVLFESRHGTLLTGIQGTLGLALKLPDLKGDKSLDAFFDLSRAQTVERAFDASREIGAAALNLVFADAGHIGWQVTGRFPNRREGQGLLPLAGCRRGASIGTAMPTPCSTPYDQDPQQGWLGNANQRSVPKGYGLQLSNSWVLPPNCPNAWRNWPATAS</sequence>
<dbReference type="AlphaFoldDB" id="A0A6M0CXZ9"/>
<dbReference type="PANTHER" id="PTHR34218:SF4">
    <property type="entry name" value="ACYL-HOMOSERINE LACTONE ACYLASE QUIP"/>
    <property type="match status" value="1"/>
</dbReference>
<comment type="catalytic activity">
    <reaction evidence="5">
        <text>an N-acyl-L-homoserine lactone + H2O = L-homoserine lactone + a carboxylate</text>
        <dbReference type="Rhea" id="RHEA:18937"/>
        <dbReference type="ChEBI" id="CHEBI:15377"/>
        <dbReference type="ChEBI" id="CHEBI:29067"/>
        <dbReference type="ChEBI" id="CHEBI:55474"/>
        <dbReference type="ChEBI" id="CHEBI:58633"/>
        <dbReference type="EC" id="3.5.1.97"/>
    </reaction>
</comment>
<dbReference type="InterPro" id="IPR002692">
    <property type="entry name" value="S45"/>
</dbReference>
<dbReference type="InterPro" id="IPR029055">
    <property type="entry name" value="Ntn_hydrolases_N"/>
</dbReference>
<evidence type="ECO:0000256" key="1">
    <source>
        <dbReference type="ARBA" id="ARBA00022654"/>
    </source>
</evidence>
<dbReference type="GO" id="GO:0016787">
    <property type="term" value="F:hydrolase activity"/>
    <property type="evidence" value="ECO:0007669"/>
    <property type="project" value="InterPro"/>
</dbReference>
<dbReference type="GO" id="GO:0017000">
    <property type="term" value="P:antibiotic biosynthetic process"/>
    <property type="evidence" value="ECO:0007669"/>
    <property type="project" value="InterPro"/>
</dbReference>
<dbReference type="EMBL" id="JAAHBV010000776">
    <property type="protein sequence ID" value="NER62381.1"/>
    <property type="molecule type" value="Genomic_DNA"/>
</dbReference>
<evidence type="ECO:0000256" key="5">
    <source>
        <dbReference type="ARBA" id="ARBA00048629"/>
    </source>
</evidence>
<dbReference type="GO" id="GO:0009372">
    <property type="term" value="P:quorum sensing"/>
    <property type="evidence" value="ECO:0007669"/>
    <property type="project" value="UniProtKB-KW"/>
</dbReference>
<accession>A0A6M0CXZ9</accession>